<evidence type="ECO:0000256" key="1">
    <source>
        <dbReference type="ARBA" id="ARBA00022801"/>
    </source>
</evidence>
<dbReference type="InterPro" id="IPR001932">
    <property type="entry name" value="PPM-type_phosphatase-like_dom"/>
</dbReference>
<accession>A0A6G4U6Y9</accession>
<feature type="domain" description="PPM-type phosphatase" evidence="3">
    <location>
        <begin position="139"/>
        <end position="354"/>
    </location>
</feature>
<dbReference type="EMBL" id="JAAKZV010000144">
    <property type="protein sequence ID" value="NGN67476.1"/>
    <property type="molecule type" value="Genomic_DNA"/>
</dbReference>
<evidence type="ECO:0000256" key="2">
    <source>
        <dbReference type="SAM" id="Phobius"/>
    </source>
</evidence>
<keyword evidence="5" id="KW-1185">Reference proteome</keyword>
<gene>
    <name evidence="4" type="ORF">G5C51_26675</name>
</gene>
<dbReference type="Gene3D" id="3.60.40.10">
    <property type="entry name" value="PPM-type phosphatase domain"/>
    <property type="match status" value="1"/>
</dbReference>
<protein>
    <submittedName>
        <fullName evidence="4">Serine/threonine-protein phosphatase</fullName>
    </submittedName>
</protein>
<keyword evidence="2" id="KW-0812">Transmembrane</keyword>
<feature type="transmembrane region" description="Helical" evidence="2">
    <location>
        <begin position="41"/>
        <end position="56"/>
    </location>
</feature>
<evidence type="ECO:0000259" key="3">
    <source>
        <dbReference type="SMART" id="SM00331"/>
    </source>
</evidence>
<dbReference type="Pfam" id="PF07228">
    <property type="entry name" value="SpoIIE"/>
    <property type="match status" value="1"/>
</dbReference>
<evidence type="ECO:0000313" key="4">
    <source>
        <dbReference type="EMBL" id="NGN67476.1"/>
    </source>
</evidence>
<organism evidence="4 5">
    <name type="scientific">Streptomyces coryli</name>
    <dbReference type="NCBI Taxonomy" id="1128680"/>
    <lineage>
        <taxon>Bacteria</taxon>
        <taxon>Bacillati</taxon>
        <taxon>Actinomycetota</taxon>
        <taxon>Actinomycetes</taxon>
        <taxon>Kitasatosporales</taxon>
        <taxon>Streptomycetaceae</taxon>
        <taxon>Streptomyces</taxon>
    </lineage>
</organism>
<dbReference type="Proteomes" id="UP000481583">
    <property type="component" value="Unassembled WGS sequence"/>
</dbReference>
<dbReference type="PANTHER" id="PTHR43156">
    <property type="entry name" value="STAGE II SPORULATION PROTEIN E-RELATED"/>
    <property type="match status" value="1"/>
</dbReference>
<reference evidence="4 5" key="1">
    <citation type="submission" date="2020-02" db="EMBL/GenBank/DDBJ databases">
        <title>Whole-genome analyses of novel actinobacteria.</title>
        <authorList>
            <person name="Sahin N."/>
        </authorList>
    </citation>
    <scope>NUCLEOTIDE SEQUENCE [LARGE SCALE GENOMIC DNA]</scope>
    <source>
        <strain evidence="4 5">A7024</strain>
    </source>
</reference>
<dbReference type="SMART" id="SM00331">
    <property type="entry name" value="PP2C_SIG"/>
    <property type="match status" value="1"/>
</dbReference>
<feature type="transmembrane region" description="Helical" evidence="2">
    <location>
        <begin position="61"/>
        <end position="80"/>
    </location>
</feature>
<keyword evidence="1" id="KW-0378">Hydrolase</keyword>
<feature type="transmembrane region" description="Helical" evidence="2">
    <location>
        <begin position="86"/>
        <end position="103"/>
    </location>
</feature>
<dbReference type="InterPro" id="IPR052016">
    <property type="entry name" value="Bact_Sigma-Reg"/>
</dbReference>
<dbReference type="GO" id="GO:0016791">
    <property type="term" value="F:phosphatase activity"/>
    <property type="evidence" value="ECO:0007669"/>
    <property type="project" value="TreeGrafter"/>
</dbReference>
<dbReference type="PANTHER" id="PTHR43156:SF2">
    <property type="entry name" value="STAGE II SPORULATION PROTEIN E"/>
    <property type="match status" value="1"/>
</dbReference>
<name>A0A6G4U6Y9_9ACTN</name>
<evidence type="ECO:0000313" key="5">
    <source>
        <dbReference type="Proteomes" id="UP000481583"/>
    </source>
</evidence>
<proteinExistence type="predicted"/>
<feature type="transmembrane region" description="Helical" evidence="2">
    <location>
        <begin position="18"/>
        <end position="35"/>
    </location>
</feature>
<sequence length="363" mass="38320">MYFPDGGRAAERTRRRQAALGMVLLVAVVAVDMAYDKDVTISAAVTVVPGLVAVNGRARSVVGAGVLAFAVVLLLSWWDGDSADHLFSHVVAVVGATVVGLIVQRHRVRRERELADVRLVADATQRALLRPLPVCAGPVEIAARYVSAAEEALIGGDLYDVLATPWGVRAVIGDVRGKGLPAVRATATALGIFREAAHDEPRLCRIAERIDRALQREGGSEDFVTVLLVGVAADGRCELLSYGHPAPLLRTADGDVCEVPVEHEPPLGLGLVDTAGAGRPGCAELASGEELLLVTDGILEARDAAGQFFPLAERYARLPVGRSPGQVLADLWQQVVQYAGGPPGDDSALVILRRRGPEVPVDS</sequence>
<dbReference type="InterPro" id="IPR036457">
    <property type="entry name" value="PPM-type-like_dom_sf"/>
</dbReference>
<dbReference type="AlphaFoldDB" id="A0A6G4U6Y9"/>
<comment type="caution">
    <text evidence="4">The sequence shown here is derived from an EMBL/GenBank/DDBJ whole genome shotgun (WGS) entry which is preliminary data.</text>
</comment>
<keyword evidence="2" id="KW-0472">Membrane</keyword>
<keyword evidence="2" id="KW-1133">Transmembrane helix</keyword>